<dbReference type="OrthoDB" id="1711508at2759"/>
<protein>
    <recommendedName>
        <fullName evidence="1">Mitochondrial import inner membrane translocase subunit TIM50</fullName>
    </recommendedName>
</protein>
<dbReference type="AlphaFoldDB" id="A0A1Y1YA58"/>
<dbReference type="Gene3D" id="3.40.50.1000">
    <property type="entry name" value="HAD superfamily/HAD-like"/>
    <property type="match status" value="1"/>
</dbReference>
<feature type="compositionally biased region" description="Basic and acidic residues" evidence="2">
    <location>
        <begin position="32"/>
        <end position="47"/>
    </location>
</feature>
<dbReference type="STRING" id="1314790.A0A1Y1YA58"/>
<comment type="caution">
    <text evidence="4">The sequence shown here is derived from an EMBL/GenBank/DDBJ whole genome shotgun (WGS) entry which is preliminary data.</text>
</comment>
<feature type="region of interest" description="Disordered" evidence="2">
    <location>
        <begin position="25"/>
        <end position="76"/>
    </location>
</feature>
<comment type="subunit">
    <text evidence="1">Component of the TIM23 complex.</text>
</comment>
<dbReference type="PANTHER" id="PTHR12210">
    <property type="entry name" value="DULLARD PROTEIN PHOSPHATASE"/>
    <property type="match status" value="1"/>
</dbReference>
<name>A0A1Y1YA58_9FUNG</name>
<keyword evidence="1" id="KW-0809">Transit peptide</keyword>
<feature type="domain" description="FCP1 homology" evidence="3">
    <location>
        <begin position="86"/>
        <end position="240"/>
    </location>
</feature>
<evidence type="ECO:0000313" key="5">
    <source>
        <dbReference type="Proteomes" id="UP000193498"/>
    </source>
</evidence>
<keyword evidence="1" id="KW-0653">Protein transport</keyword>
<accession>A0A1Y1YA58</accession>
<dbReference type="GO" id="GO:0005744">
    <property type="term" value="C:TIM23 mitochondrial import inner membrane translocase complex"/>
    <property type="evidence" value="ECO:0007669"/>
    <property type="project" value="UniProtKB-UniRule"/>
</dbReference>
<dbReference type="Proteomes" id="UP000193498">
    <property type="component" value="Unassembled WGS sequence"/>
</dbReference>
<keyword evidence="5" id="KW-1185">Reference proteome</keyword>
<dbReference type="PROSITE" id="PS50969">
    <property type="entry name" value="FCP1"/>
    <property type="match status" value="1"/>
</dbReference>
<evidence type="ECO:0000256" key="1">
    <source>
        <dbReference type="RuleBase" id="RU365079"/>
    </source>
</evidence>
<dbReference type="Pfam" id="PF03031">
    <property type="entry name" value="NIF"/>
    <property type="match status" value="1"/>
</dbReference>
<comment type="subcellular location">
    <subcellularLocation>
        <location evidence="1">Mitochondrion inner membrane</location>
        <topology evidence="1">Single-pass membrane protein</topology>
    </subcellularLocation>
</comment>
<dbReference type="InParanoid" id="A0A1Y1YA58"/>
<comment type="function">
    <text evidence="1">Essential component of the TIM23 complex, a complex that mediates the translocation of transit peptide-containing proteins across the mitochondrial inner membrane.</text>
</comment>
<feature type="compositionally biased region" description="Polar residues" evidence="2">
    <location>
        <begin position="61"/>
        <end position="76"/>
    </location>
</feature>
<dbReference type="InterPro" id="IPR004274">
    <property type="entry name" value="FCP1_dom"/>
</dbReference>
<dbReference type="InterPro" id="IPR050365">
    <property type="entry name" value="TIM50"/>
</dbReference>
<dbReference type="InterPro" id="IPR036412">
    <property type="entry name" value="HAD-like_sf"/>
</dbReference>
<evidence type="ECO:0000313" key="4">
    <source>
        <dbReference type="EMBL" id="ORX94897.1"/>
    </source>
</evidence>
<organism evidence="4 5">
    <name type="scientific">Basidiobolus meristosporus CBS 931.73</name>
    <dbReference type="NCBI Taxonomy" id="1314790"/>
    <lineage>
        <taxon>Eukaryota</taxon>
        <taxon>Fungi</taxon>
        <taxon>Fungi incertae sedis</taxon>
        <taxon>Zoopagomycota</taxon>
        <taxon>Entomophthoromycotina</taxon>
        <taxon>Basidiobolomycetes</taxon>
        <taxon>Basidiobolales</taxon>
        <taxon>Basidiobolaceae</taxon>
        <taxon>Basidiobolus</taxon>
    </lineage>
</organism>
<sequence length="267" mass="30950">MSSCRQDSCANATFQEDVNNITSNLVELKLSPPDEKQASNQKDELQKKQAPNKPLRKGRILTTQQRAQPPNRTSPTQLRLAIRTAKSSNKNLLVLDLNGTLLIRNKKSKAIYLRPHVPEFIDFILSKFSVLVWSSAMPVNVDRMVVHVFEQRHSQLFDIWNRTHLRLSREAYKKKVDVIKDLSWVWERYPQWNGTNTILIDDTPFKGQLQPFNHICLSEFLKDDTDDKELPNLKAYLEAMLDSGNSDVREYIEHHKYTPTKPVAIEK</sequence>
<keyword evidence="1" id="KW-0496">Mitochondrion</keyword>
<proteinExistence type="inferred from homology"/>
<gene>
    <name evidence="4" type="ORF">K493DRAFT_315274</name>
</gene>
<keyword evidence="1" id="KW-0811">Translocation</keyword>
<dbReference type="SMART" id="SM00577">
    <property type="entry name" value="CPDc"/>
    <property type="match status" value="1"/>
</dbReference>
<comment type="similarity">
    <text evidence="1">Belongs to the TIM50 family.</text>
</comment>
<dbReference type="SUPFAM" id="SSF56784">
    <property type="entry name" value="HAD-like"/>
    <property type="match status" value="1"/>
</dbReference>
<dbReference type="EMBL" id="MCFE01000192">
    <property type="protein sequence ID" value="ORX94897.1"/>
    <property type="molecule type" value="Genomic_DNA"/>
</dbReference>
<dbReference type="GO" id="GO:0015031">
    <property type="term" value="P:protein transport"/>
    <property type="evidence" value="ECO:0007669"/>
    <property type="project" value="UniProtKB-KW"/>
</dbReference>
<evidence type="ECO:0000256" key="2">
    <source>
        <dbReference type="SAM" id="MobiDB-lite"/>
    </source>
</evidence>
<evidence type="ECO:0000259" key="3">
    <source>
        <dbReference type="PROSITE" id="PS50969"/>
    </source>
</evidence>
<dbReference type="InterPro" id="IPR023214">
    <property type="entry name" value="HAD_sf"/>
</dbReference>
<reference evidence="4 5" key="1">
    <citation type="submission" date="2016-07" db="EMBL/GenBank/DDBJ databases">
        <title>Pervasive Adenine N6-methylation of Active Genes in Fungi.</title>
        <authorList>
            <consortium name="DOE Joint Genome Institute"/>
            <person name="Mondo S.J."/>
            <person name="Dannebaum R.O."/>
            <person name="Kuo R.C."/>
            <person name="Labutti K."/>
            <person name="Haridas S."/>
            <person name="Kuo A."/>
            <person name="Salamov A."/>
            <person name="Ahrendt S.R."/>
            <person name="Lipzen A."/>
            <person name="Sullivan W."/>
            <person name="Andreopoulos W.B."/>
            <person name="Clum A."/>
            <person name="Lindquist E."/>
            <person name="Daum C."/>
            <person name="Ramamoorthy G.K."/>
            <person name="Gryganskyi A."/>
            <person name="Culley D."/>
            <person name="Magnuson J.K."/>
            <person name="James T.Y."/>
            <person name="O'Malley M.A."/>
            <person name="Stajich J.E."/>
            <person name="Spatafora J.W."/>
            <person name="Visel A."/>
            <person name="Grigoriev I.V."/>
        </authorList>
    </citation>
    <scope>NUCLEOTIDE SEQUENCE [LARGE SCALE GENOMIC DNA]</scope>
    <source>
        <strain evidence="4 5">CBS 931.73</strain>
    </source>
</reference>
<keyword evidence="1" id="KW-0813">Transport</keyword>